<reference evidence="1" key="1">
    <citation type="submission" date="2022-11" db="EMBL/GenBank/DDBJ databases">
        <title>Genome Sequence of Nemania bipapillata.</title>
        <authorList>
            <person name="Buettner E."/>
        </authorList>
    </citation>
    <scope>NUCLEOTIDE SEQUENCE</scope>
    <source>
        <strain evidence="1">CP14</strain>
    </source>
</reference>
<name>A0ACC2J8Y1_9PEZI</name>
<dbReference type="EMBL" id="JAPESX010000023">
    <property type="protein sequence ID" value="KAJ8123951.1"/>
    <property type="molecule type" value="Genomic_DNA"/>
</dbReference>
<comment type="caution">
    <text evidence="1">The sequence shown here is derived from an EMBL/GenBank/DDBJ whole genome shotgun (WGS) entry which is preliminary data.</text>
</comment>
<evidence type="ECO:0000313" key="2">
    <source>
        <dbReference type="Proteomes" id="UP001153334"/>
    </source>
</evidence>
<gene>
    <name evidence="1" type="ORF">ONZ43_g216</name>
</gene>
<protein>
    <submittedName>
        <fullName evidence="1">Uncharacterized protein</fullName>
    </submittedName>
</protein>
<accession>A0ACC2J8Y1</accession>
<proteinExistence type="predicted"/>
<evidence type="ECO:0000313" key="1">
    <source>
        <dbReference type="EMBL" id="KAJ8123951.1"/>
    </source>
</evidence>
<dbReference type="Proteomes" id="UP001153334">
    <property type="component" value="Unassembled WGS sequence"/>
</dbReference>
<sequence>MRSILVSIIAFLAATSVAVPISSSGLGGATSPLTTVLAQAGKQVPPAMQRIQDSLHPKKNNTAPGKPGKPAEKKSDPLGGLTGLLGGIVPAGLVPGL</sequence>
<keyword evidence="2" id="KW-1185">Reference proteome</keyword>
<organism evidence="1 2">
    <name type="scientific">Nemania bipapillata</name>
    <dbReference type="NCBI Taxonomy" id="110536"/>
    <lineage>
        <taxon>Eukaryota</taxon>
        <taxon>Fungi</taxon>
        <taxon>Dikarya</taxon>
        <taxon>Ascomycota</taxon>
        <taxon>Pezizomycotina</taxon>
        <taxon>Sordariomycetes</taxon>
        <taxon>Xylariomycetidae</taxon>
        <taxon>Xylariales</taxon>
        <taxon>Xylariaceae</taxon>
        <taxon>Nemania</taxon>
    </lineage>
</organism>